<keyword evidence="1" id="KW-0472">Membrane</keyword>
<dbReference type="EMBL" id="AYXY01000019">
    <property type="protein sequence ID" value="ETN95704.1"/>
    <property type="molecule type" value="Genomic_DNA"/>
</dbReference>
<keyword evidence="3" id="KW-1185">Reference proteome</keyword>
<keyword evidence="1" id="KW-0812">Transmembrane</keyword>
<proteinExistence type="predicted"/>
<dbReference type="Proteomes" id="UP000018850">
    <property type="component" value="Unassembled WGS sequence"/>
</dbReference>
<feature type="transmembrane region" description="Helical" evidence="1">
    <location>
        <begin position="14"/>
        <end position="32"/>
    </location>
</feature>
<feature type="transmembrane region" description="Helical" evidence="1">
    <location>
        <begin position="128"/>
        <end position="149"/>
    </location>
</feature>
<sequence length="159" mass="19083">MKTRYLFPYRFKKFGWILFLIGIITYLLMMFLPDDTDISLSTKVFALIYDSFSEGNQYFLWITNDVMDECVFITIIIGGLLTGFSRVKHEDEYTYMLRTESLVWSFYVNFGLLLFLTIFTYGMIYLSIITFNLFSCLLFFIIRFHYLLYKSKKTLKNEE</sequence>
<comment type="caution">
    <text evidence="2">The sequence shown here is derived from an EMBL/GenBank/DDBJ whole genome shotgun (WGS) entry which is preliminary data.</text>
</comment>
<dbReference type="eggNOG" id="ENOG5032P5R">
    <property type="taxonomic scope" value="Bacteria"/>
</dbReference>
<name>W2UP31_9FLAO</name>
<gene>
    <name evidence="2" type="ORF">P278_14260</name>
</gene>
<evidence type="ECO:0000256" key="1">
    <source>
        <dbReference type="SAM" id="Phobius"/>
    </source>
</evidence>
<evidence type="ECO:0000313" key="3">
    <source>
        <dbReference type="Proteomes" id="UP000018850"/>
    </source>
</evidence>
<dbReference type="AlphaFoldDB" id="W2UP31"/>
<keyword evidence="1" id="KW-1133">Transmembrane helix</keyword>
<protein>
    <submittedName>
        <fullName evidence="2">Uncharacterized protein</fullName>
    </submittedName>
</protein>
<feature type="transmembrane region" description="Helical" evidence="1">
    <location>
        <begin position="102"/>
        <end position="122"/>
    </location>
</feature>
<accession>W2UP31</accession>
<evidence type="ECO:0000313" key="2">
    <source>
        <dbReference type="EMBL" id="ETN95704.1"/>
    </source>
</evidence>
<reference evidence="2 3" key="2">
    <citation type="journal article" date="2016" name="Genome Announc.">
        <title>Draft Genome Sequence of Zhouia amylolytica AD3, Isolated from Tidal Flat Sediment.</title>
        <authorList>
            <person name="Jia B."/>
            <person name="Jin H.M."/>
            <person name="Lee H.J."/>
            <person name="Jeon C.O."/>
        </authorList>
    </citation>
    <scope>NUCLEOTIDE SEQUENCE [LARGE SCALE GENOMIC DNA]</scope>
    <source>
        <strain evidence="2 3">AD3</strain>
    </source>
</reference>
<reference evidence="3" key="1">
    <citation type="submission" date="2013-11" db="EMBL/GenBank/DDBJ databases">
        <title>Draft genome sequence from a member of Zhouia, isolated tidal flat.</title>
        <authorList>
            <person name="Jin H."/>
            <person name="Jeon C.O."/>
        </authorList>
    </citation>
    <scope>NUCLEOTIDE SEQUENCE [LARGE SCALE GENOMIC DNA]</scope>
    <source>
        <strain evidence="3">AD3</strain>
    </source>
</reference>
<feature type="transmembrane region" description="Helical" evidence="1">
    <location>
        <begin position="58"/>
        <end position="81"/>
    </location>
</feature>
<organism evidence="2 3">
    <name type="scientific">Zhouia amylolytica AD3</name>
    <dbReference type="NCBI Taxonomy" id="1286632"/>
    <lineage>
        <taxon>Bacteria</taxon>
        <taxon>Pseudomonadati</taxon>
        <taxon>Bacteroidota</taxon>
        <taxon>Flavobacteriia</taxon>
        <taxon>Flavobacteriales</taxon>
        <taxon>Flavobacteriaceae</taxon>
        <taxon>Zhouia</taxon>
    </lineage>
</organism>
<dbReference type="RefSeq" id="WP_038264245.1">
    <property type="nucleotide sequence ID" value="NZ_AYXY01000019.1"/>
</dbReference>
<dbReference type="STRING" id="376730.SAMN04487906_0901"/>